<evidence type="ECO:0000259" key="5">
    <source>
        <dbReference type="PROSITE" id="PS50931"/>
    </source>
</evidence>
<dbReference type="CDD" id="cd08472">
    <property type="entry name" value="PBP2_CrgA_like_3"/>
    <property type="match status" value="1"/>
</dbReference>
<dbReference type="Proteomes" id="UP001501169">
    <property type="component" value="Unassembled WGS sequence"/>
</dbReference>
<keyword evidence="3" id="KW-0238">DNA-binding</keyword>
<dbReference type="SUPFAM" id="SSF46785">
    <property type="entry name" value="Winged helix' DNA-binding domain"/>
    <property type="match status" value="1"/>
</dbReference>
<evidence type="ECO:0000256" key="1">
    <source>
        <dbReference type="ARBA" id="ARBA00009437"/>
    </source>
</evidence>
<dbReference type="InterPro" id="IPR058163">
    <property type="entry name" value="LysR-type_TF_proteobact-type"/>
</dbReference>
<comment type="caution">
    <text evidence="6">The sequence shown here is derived from an EMBL/GenBank/DDBJ whole genome shotgun (WGS) entry which is preliminary data.</text>
</comment>
<accession>A0ABP3PF43</accession>
<dbReference type="EMBL" id="BAAAEO010000005">
    <property type="protein sequence ID" value="GAA0562202.1"/>
    <property type="molecule type" value="Genomic_DNA"/>
</dbReference>
<reference evidence="7" key="1">
    <citation type="journal article" date="2019" name="Int. J. Syst. Evol. Microbiol.">
        <title>The Global Catalogue of Microorganisms (GCM) 10K type strain sequencing project: providing services to taxonomists for standard genome sequencing and annotation.</title>
        <authorList>
            <consortium name="The Broad Institute Genomics Platform"/>
            <consortium name="The Broad Institute Genome Sequencing Center for Infectious Disease"/>
            <person name="Wu L."/>
            <person name="Ma J."/>
        </authorList>
    </citation>
    <scope>NUCLEOTIDE SEQUENCE [LARGE SCALE GENOMIC DNA]</scope>
    <source>
        <strain evidence="7">JCM 14331</strain>
    </source>
</reference>
<gene>
    <name evidence="6" type="ORF">GCM10009098_32920</name>
</gene>
<keyword evidence="2" id="KW-0805">Transcription regulation</keyword>
<evidence type="ECO:0000313" key="7">
    <source>
        <dbReference type="Proteomes" id="UP001501169"/>
    </source>
</evidence>
<evidence type="ECO:0000313" key="6">
    <source>
        <dbReference type="EMBL" id="GAA0562202.1"/>
    </source>
</evidence>
<comment type="similarity">
    <text evidence="1">Belongs to the LysR transcriptional regulatory family.</text>
</comment>
<dbReference type="Pfam" id="PF03466">
    <property type="entry name" value="LysR_substrate"/>
    <property type="match status" value="1"/>
</dbReference>
<dbReference type="Pfam" id="PF00126">
    <property type="entry name" value="HTH_1"/>
    <property type="match status" value="1"/>
</dbReference>
<dbReference type="SUPFAM" id="SSF53850">
    <property type="entry name" value="Periplasmic binding protein-like II"/>
    <property type="match status" value="1"/>
</dbReference>
<sequence length="307" mass="34695">MDNDMQDKLQALQMFIRVVQLGSFTKAGASLGLSKTHVSNVVQQLEQHLGCRLLHRTTRRVSLTQDGQLCYDRSLLLLDEYQELENLFQQQSSQVSGVLRLDMSTGMARHILMPQLPDFMQQYPNIRLEVSSTDRKVDLVAEGFDCVIRVGSVGDEGLVARKLAQLPMRNLASPAYIARFGMPQTLTDLPQHQLVHYVTVLGQQNSYFEYSVQGQEHRLSMPGMVTVNNADAYSAACLAGLGIIQAPVIGAAAYLQSGALLDILPQYRCAPMPVWLLYPHRRHVSRRLQVFMQWFEQQLQQYLQAYP</sequence>
<evidence type="ECO:0000256" key="4">
    <source>
        <dbReference type="ARBA" id="ARBA00023163"/>
    </source>
</evidence>
<proteinExistence type="inferred from homology"/>
<dbReference type="InterPro" id="IPR036390">
    <property type="entry name" value="WH_DNA-bd_sf"/>
</dbReference>
<keyword evidence="7" id="KW-1185">Reference proteome</keyword>
<organism evidence="6 7">
    <name type="scientific">Rheinheimera aquimaris</name>
    <dbReference type="NCBI Taxonomy" id="412437"/>
    <lineage>
        <taxon>Bacteria</taxon>
        <taxon>Pseudomonadati</taxon>
        <taxon>Pseudomonadota</taxon>
        <taxon>Gammaproteobacteria</taxon>
        <taxon>Chromatiales</taxon>
        <taxon>Chromatiaceae</taxon>
        <taxon>Rheinheimera</taxon>
    </lineage>
</organism>
<dbReference type="PANTHER" id="PTHR30537:SF72">
    <property type="entry name" value="LYSR FAMILY TRANSCRIPTIONAL REGULATOR"/>
    <property type="match status" value="1"/>
</dbReference>
<dbReference type="Gene3D" id="3.40.190.290">
    <property type="match status" value="1"/>
</dbReference>
<dbReference type="PROSITE" id="PS50931">
    <property type="entry name" value="HTH_LYSR"/>
    <property type="match status" value="1"/>
</dbReference>
<name>A0ABP3PF43_9GAMM</name>
<dbReference type="InterPro" id="IPR005119">
    <property type="entry name" value="LysR_subst-bd"/>
</dbReference>
<feature type="domain" description="HTH lysR-type" evidence="5">
    <location>
        <begin position="7"/>
        <end position="64"/>
    </location>
</feature>
<evidence type="ECO:0000256" key="2">
    <source>
        <dbReference type="ARBA" id="ARBA00023015"/>
    </source>
</evidence>
<dbReference type="Gene3D" id="1.10.10.10">
    <property type="entry name" value="Winged helix-like DNA-binding domain superfamily/Winged helix DNA-binding domain"/>
    <property type="match status" value="1"/>
</dbReference>
<protein>
    <submittedName>
        <fullName evidence="6">LysR family transcriptional regulator</fullName>
    </submittedName>
</protein>
<dbReference type="InterPro" id="IPR000847">
    <property type="entry name" value="LysR_HTH_N"/>
</dbReference>
<dbReference type="PANTHER" id="PTHR30537">
    <property type="entry name" value="HTH-TYPE TRANSCRIPTIONAL REGULATOR"/>
    <property type="match status" value="1"/>
</dbReference>
<dbReference type="InterPro" id="IPR036388">
    <property type="entry name" value="WH-like_DNA-bd_sf"/>
</dbReference>
<keyword evidence="4" id="KW-0804">Transcription</keyword>
<evidence type="ECO:0000256" key="3">
    <source>
        <dbReference type="ARBA" id="ARBA00023125"/>
    </source>
</evidence>